<evidence type="ECO:0000256" key="3">
    <source>
        <dbReference type="ARBA" id="ARBA00023274"/>
    </source>
</evidence>
<dbReference type="GO" id="GO:0006412">
    <property type="term" value="P:translation"/>
    <property type="evidence" value="ECO:0007669"/>
    <property type="project" value="UniProtKB-UniRule"/>
</dbReference>
<keyword evidence="3 5" id="KW-0687">Ribonucleoprotein</keyword>
<keyword evidence="5" id="KW-0694">RNA-binding</keyword>
<keyword evidence="2 5" id="KW-0689">Ribosomal protein</keyword>
<dbReference type="GO" id="GO:0005737">
    <property type="term" value="C:cytoplasm"/>
    <property type="evidence" value="ECO:0007669"/>
    <property type="project" value="UniProtKB-ARBA"/>
</dbReference>
<evidence type="ECO:0000256" key="6">
    <source>
        <dbReference type="RuleBase" id="RU003660"/>
    </source>
</evidence>
<accession>A0A1G2GW15</accession>
<reference evidence="7 8" key="1">
    <citation type="journal article" date="2016" name="Nat. Commun.">
        <title>Thousands of microbial genomes shed light on interconnected biogeochemical processes in an aquifer system.</title>
        <authorList>
            <person name="Anantharaman K."/>
            <person name="Brown C.T."/>
            <person name="Hug L.A."/>
            <person name="Sharon I."/>
            <person name="Castelle C.J."/>
            <person name="Probst A.J."/>
            <person name="Thomas B.C."/>
            <person name="Singh A."/>
            <person name="Wilkins M.J."/>
            <person name="Karaoz U."/>
            <person name="Brodie E.L."/>
            <person name="Williams K.H."/>
            <person name="Hubbard S.S."/>
            <person name="Banfield J.F."/>
        </authorList>
    </citation>
    <scope>NUCLEOTIDE SEQUENCE [LARGE SCALE GENOMIC DNA]</scope>
</reference>
<dbReference type="InterPro" id="IPR000630">
    <property type="entry name" value="Ribosomal_uS8"/>
</dbReference>
<dbReference type="PROSITE" id="PS00053">
    <property type="entry name" value="RIBOSOMAL_S8"/>
    <property type="match status" value="1"/>
</dbReference>
<dbReference type="GO" id="GO:0003735">
    <property type="term" value="F:structural constituent of ribosome"/>
    <property type="evidence" value="ECO:0007669"/>
    <property type="project" value="InterPro"/>
</dbReference>
<evidence type="ECO:0000256" key="4">
    <source>
        <dbReference type="ARBA" id="ARBA00035258"/>
    </source>
</evidence>
<dbReference type="FunFam" id="3.30.1490.10:FF:000001">
    <property type="entry name" value="30S ribosomal protein S8"/>
    <property type="match status" value="1"/>
</dbReference>
<proteinExistence type="inferred from homology"/>
<gene>
    <name evidence="5" type="primary">rpsH</name>
    <name evidence="7" type="ORF">A3B25_02600</name>
</gene>
<comment type="subunit">
    <text evidence="5">Part of the 30S ribosomal subunit. Contacts proteins S5 and S12.</text>
</comment>
<dbReference type="GO" id="GO:0005840">
    <property type="term" value="C:ribosome"/>
    <property type="evidence" value="ECO:0007669"/>
    <property type="project" value="UniProtKB-KW"/>
</dbReference>
<dbReference type="Pfam" id="PF00410">
    <property type="entry name" value="Ribosomal_S8"/>
    <property type="match status" value="1"/>
</dbReference>
<evidence type="ECO:0000256" key="5">
    <source>
        <dbReference type="HAMAP-Rule" id="MF_01302"/>
    </source>
</evidence>
<dbReference type="InterPro" id="IPR035987">
    <property type="entry name" value="Ribosomal_uS8_sf"/>
</dbReference>
<evidence type="ECO:0000313" key="8">
    <source>
        <dbReference type="Proteomes" id="UP000179106"/>
    </source>
</evidence>
<dbReference type="NCBIfam" id="NF001109">
    <property type="entry name" value="PRK00136.1"/>
    <property type="match status" value="1"/>
</dbReference>
<evidence type="ECO:0000256" key="2">
    <source>
        <dbReference type="ARBA" id="ARBA00022980"/>
    </source>
</evidence>
<dbReference type="AlphaFoldDB" id="A0A1G2GW15"/>
<dbReference type="GO" id="GO:1990904">
    <property type="term" value="C:ribonucleoprotein complex"/>
    <property type="evidence" value="ECO:0007669"/>
    <property type="project" value="UniProtKB-KW"/>
</dbReference>
<dbReference type="Gene3D" id="3.30.1490.10">
    <property type="match status" value="1"/>
</dbReference>
<protein>
    <recommendedName>
        <fullName evidence="4 5">Small ribosomal subunit protein uS8</fullName>
    </recommendedName>
</protein>
<evidence type="ECO:0000313" key="7">
    <source>
        <dbReference type="EMBL" id="OGZ54280.1"/>
    </source>
</evidence>
<comment type="caution">
    <text evidence="7">The sequence shown here is derived from an EMBL/GenBank/DDBJ whole genome shotgun (WGS) entry which is preliminary data.</text>
</comment>
<dbReference type="EMBL" id="MHNW01000009">
    <property type="protein sequence ID" value="OGZ54280.1"/>
    <property type="molecule type" value="Genomic_DNA"/>
</dbReference>
<dbReference type="STRING" id="1802126.A3B25_02600"/>
<dbReference type="HAMAP" id="MF_01302_B">
    <property type="entry name" value="Ribosomal_uS8_B"/>
    <property type="match status" value="1"/>
</dbReference>
<dbReference type="InterPro" id="IPR047863">
    <property type="entry name" value="Ribosomal_uS8_CS"/>
</dbReference>
<keyword evidence="5" id="KW-0699">rRNA-binding</keyword>
<name>A0A1G2GW15_9BACT</name>
<sequence length="131" mass="14895">MVRDPLSDFLVRVRNAQDAGKPETLVPYSALLWEVAKILERQGYLAKVDRRGKRTRRMIEAGLVYDTDGKGRITGVRRVSKLSKRVYKRAEELFSVKHGFGTQIVSTSKGLMTVEEARRANIGGEVLFEIW</sequence>
<dbReference type="SUPFAM" id="SSF56047">
    <property type="entry name" value="Ribosomal protein S8"/>
    <property type="match status" value="1"/>
</dbReference>
<comment type="similarity">
    <text evidence="1 5 6">Belongs to the universal ribosomal protein uS8 family.</text>
</comment>
<dbReference type="GO" id="GO:0019843">
    <property type="term" value="F:rRNA binding"/>
    <property type="evidence" value="ECO:0007669"/>
    <property type="project" value="UniProtKB-UniRule"/>
</dbReference>
<organism evidence="7 8">
    <name type="scientific">Candidatus Ryanbacteria bacterium RIFCSPLOWO2_01_FULL_48_26</name>
    <dbReference type="NCBI Taxonomy" id="1802126"/>
    <lineage>
        <taxon>Bacteria</taxon>
        <taxon>Candidatus Ryaniibacteriota</taxon>
    </lineage>
</organism>
<dbReference type="Gene3D" id="3.30.1370.30">
    <property type="match status" value="1"/>
</dbReference>
<evidence type="ECO:0000256" key="1">
    <source>
        <dbReference type="ARBA" id="ARBA00006471"/>
    </source>
</evidence>
<comment type="function">
    <text evidence="5">One of the primary rRNA binding proteins, it binds directly to 16S rRNA central domain where it helps coordinate assembly of the platform of the 30S subunit.</text>
</comment>
<dbReference type="PANTHER" id="PTHR11758">
    <property type="entry name" value="40S RIBOSOMAL PROTEIN S15A"/>
    <property type="match status" value="1"/>
</dbReference>
<dbReference type="Proteomes" id="UP000179106">
    <property type="component" value="Unassembled WGS sequence"/>
</dbReference>